<dbReference type="InterPro" id="IPR047810">
    <property type="entry name" value="PatD-like"/>
</dbReference>
<keyword evidence="2" id="KW-1185">Reference proteome</keyword>
<proteinExistence type="predicted"/>
<dbReference type="Proteomes" id="UP001476950">
    <property type="component" value="Unassembled WGS sequence"/>
</dbReference>
<evidence type="ECO:0000313" key="1">
    <source>
        <dbReference type="EMBL" id="MEP1058244.1"/>
    </source>
</evidence>
<gene>
    <name evidence="1" type="primary">patD</name>
    <name evidence="1" type="ORF">NDI38_07300</name>
</gene>
<reference evidence="1 2" key="1">
    <citation type="submission" date="2022-04" db="EMBL/GenBank/DDBJ databases">
        <title>Positive selection, recombination, and allopatry shape intraspecific diversity of widespread and dominant cyanobacteria.</title>
        <authorList>
            <person name="Wei J."/>
            <person name="Shu W."/>
            <person name="Hu C."/>
        </authorList>
    </citation>
    <scope>NUCLEOTIDE SEQUENCE [LARGE SCALE GENOMIC DNA]</scope>
    <source>
        <strain evidence="1 2">AS-A4</strain>
    </source>
</reference>
<name>A0ABV0KIR6_9CYAN</name>
<evidence type="ECO:0000313" key="2">
    <source>
        <dbReference type="Proteomes" id="UP001476950"/>
    </source>
</evidence>
<dbReference type="RefSeq" id="WP_190454936.1">
    <property type="nucleotide sequence ID" value="NZ_JAMPLM010000004.1"/>
</dbReference>
<comment type="caution">
    <text evidence="1">The sequence shown here is derived from an EMBL/GenBank/DDBJ whole genome shotgun (WGS) entry which is preliminary data.</text>
</comment>
<organism evidence="1 2">
    <name type="scientific">Stenomitos frigidus AS-A4</name>
    <dbReference type="NCBI Taxonomy" id="2933935"/>
    <lineage>
        <taxon>Bacteria</taxon>
        <taxon>Bacillati</taxon>
        <taxon>Cyanobacteriota</taxon>
        <taxon>Cyanophyceae</taxon>
        <taxon>Leptolyngbyales</taxon>
        <taxon>Leptolyngbyaceae</taxon>
        <taxon>Stenomitos</taxon>
    </lineage>
</organism>
<dbReference type="NCBIfam" id="NF037954">
    <property type="entry name" value="het_cyst_PatD"/>
    <property type="match status" value="1"/>
</dbReference>
<protein>
    <submittedName>
        <fullName evidence="1">Heterocyst frequency control protein PatD</fullName>
    </submittedName>
</protein>
<sequence>MRKEEKALPSAQQQRYEAFKQTLQQVQQRAVSPNANSLMLRSEVTALQQYFHEQLLSLSTDTFSTTTQQWVQSYQVEMDKQLRLLGMDVLFLQAAKQAATALQRQQQVCDRLGTLQRYCEALLGGEEKDEE</sequence>
<dbReference type="EMBL" id="JAMPLM010000004">
    <property type="protein sequence ID" value="MEP1058244.1"/>
    <property type="molecule type" value="Genomic_DNA"/>
</dbReference>
<accession>A0ABV0KIR6</accession>